<dbReference type="GO" id="GO:0044732">
    <property type="term" value="C:mitotic spindle pole body"/>
    <property type="evidence" value="ECO:0007669"/>
    <property type="project" value="TreeGrafter"/>
</dbReference>
<accession>A0A507FN46</accession>
<dbReference type="GO" id="GO:0005096">
    <property type="term" value="F:GTPase activator activity"/>
    <property type="evidence" value="ECO:0007669"/>
    <property type="project" value="InterPro"/>
</dbReference>
<protein>
    <submittedName>
        <fullName evidence="2">Uncharacterized protein</fullName>
    </submittedName>
</protein>
<organism evidence="2 3">
    <name type="scientific">Chytriomyces confervae</name>
    <dbReference type="NCBI Taxonomy" id="246404"/>
    <lineage>
        <taxon>Eukaryota</taxon>
        <taxon>Fungi</taxon>
        <taxon>Fungi incertae sedis</taxon>
        <taxon>Chytridiomycota</taxon>
        <taxon>Chytridiomycota incertae sedis</taxon>
        <taxon>Chytridiomycetes</taxon>
        <taxon>Chytridiales</taxon>
        <taxon>Chytriomycetaceae</taxon>
        <taxon>Chytriomyces</taxon>
    </lineage>
</organism>
<feature type="region of interest" description="Disordered" evidence="1">
    <location>
        <begin position="140"/>
        <end position="166"/>
    </location>
</feature>
<evidence type="ECO:0000313" key="2">
    <source>
        <dbReference type="EMBL" id="TPX76868.1"/>
    </source>
</evidence>
<dbReference type="AlphaFoldDB" id="A0A507FN46"/>
<comment type="caution">
    <text evidence="2">The sequence shown here is derived from an EMBL/GenBank/DDBJ whole genome shotgun (WGS) entry which is preliminary data.</text>
</comment>
<gene>
    <name evidence="2" type="ORF">CcCBS67573_g01842</name>
</gene>
<feature type="compositionally biased region" description="Low complexity" evidence="1">
    <location>
        <begin position="399"/>
        <end position="409"/>
    </location>
</feature>
<feature type="compositionally biased region" description="Acidic residues" evidence="1">
    <location>
        <begin position="33"/>
        <end position="47"/>
    </location>
</feature>
<keyword evidence="3" id="KW-1185">Reference proteome</keyword>
<evidence type="ECO:0000313" key="3">
    <source>
        <dbReference type="Proteomes" id="UP000320333"/>
    </source>
</evidence>
<feature type="compositionally biased region" description="Basic and acidic residues" evidence="1">
    <location>
        <begin position="105"/>
        <end position="118"/>
    </location>
</feature>
<dbReference type="GO" id="GO:0001100">
    <property type="term" value="P:negative regulation of exit from mitosis"/>
    <property type="evidence" value="ECO:0007669"/>
    <property type="project" value="InterPro"/>
</dbReference>
<dbReference type="EMBL" id="QEAP01000034">
    <property type="protein sequence ID" value="TPX76868.1"/>
    <property type="molecule type" value="Genomic_DNA"/>
</dbReference>
<dbReference type="PANTHER" id="PTHR35140">
    <property type="entry name" value="MITOTIC CHECK POINT PROTEIN BFA1"/>
    <property type="match status" value="1"/>
</dbReference>
<dbReference type="Proteomes" id="UP000320333">
    <property type="component" value="Unassembled WGS sequence"/>
</dbReference>
<dbReference type="PANTHER" id="PTHR35140:SF1">
    <property type="entry name" value="MITOTIC CHECK POINT PROTEIN BFA1"/>
    <property type="match status" value="1"/>
</dbReference>
<feature type="region of interest" description="Disordered" evidence="1">
    <location>
        <begin position="1"/>
        <end position="64"/>
    </location>
</feature>
<dbReference type="STRING" id="246404.A0A507FN46"/>
<dbReference type="InterPro" id="IPR034586">
    <property type="entry name" value="Bfa1/Byr4"/>
</dbReference>
<reference evidence="2 3" key="1">
    <citation type="journal article" date="2019" name="Sci. Rep.">
        <title>Comparative genomics of chytrid fungi reveal insights into the obligate biotrophic and pathogenic lifestyle of Synchytrium endobioticum.</title>
        <authorList>
            <person name="van de Vossenberg B.T.L.H."/>
            <person name="Warris S."/>
            <person name="Nguyen H.D.T."/>
            <person name="van Gent-Pelzer M.P.E."/>
            <person name="Joly D.L."/>
            <person name="van de Geest H.C."/>
            <person name="Bonants P.J.M."/>
            <person name="Smith D.S."/>
            <person name="Levesque C.A."/>
            <person name="van der Lee T.A.J."/>
        </authorList>
    </citation>
    <scope>NUCLEOTIDE SEQUENCE [LARGE SCALE GENOMIC DNA]</scope>
    <source>
        <strain evidence="2 3">CBS 675.73</strain>
    </source>
</reference>
<dbReference type="GO" id="GO:1990334">
    <property type="term" value="C:Bfa1-Bub2 complex"/>
    <property type="evidence" value="ECO:0007669"/>
    <property type="project" value="InterPro"/>
</dbReference>
<dbReference type="OrthoDB" id="19159at2759"/>
<proteinExistence type="predicted"/>
<sequence>MSNNTRNSSMQANQLDMKTRPDVHGTTTCPTETGDDPFDGIDDIDPEPSEHRAQERTTAIIAPSFTRDSEQLFHLKNEILQHPLNSNAFVQTPKTEQNTLPDSCHPGDHDFESGHEDSGSETLAESFHCWAGTSLNSNASKRFQPSPTPSSSNASVIASEEEEEGFADVEFPAETENLKFVGVGAQPSHMDSCGALDELNEKISRYADAAHDFDGGFDDAEEDDALSGFSMPEDFSWNKQVLPTRLDPPRSADAVSSSVLSTSTHVPIVSHQAASISGRSSVIMARPVKQCDFGDGTELDDLDDISDSGSSIEPCSAPINPAPLRAWIESSPPKLTPVLAFNPTAFKPSINSSLTQKANVPAVKQDTARKQATANRPAVLSGMLGSSHRRSDPNLARWAKPAASQANSQKKQKKKPTLIRNVNPADIAHVIGTMKYDPFLQKWTGNEEALLDFEKDASSVANTNTSVGLALKPKTRPALIKNKSGMSQTVHTVGAMVFDPVKMCWTGNEDEMDVFSGIEDDGFLKSVDEQDNQKYFILTKTKKQSLYLAESSHKLFIGRWYPKAVQESRTLVRDTSKSHLYDVRMDLFRQFTMRH</sequence>
<name>A0A507FN46_9FUNG</name>
<feature type="compositionally biased region" description="Polar residues" evidence="1">
    <location>
        <begin position="1"/>
        <end position="16"/>
    </location>
</feature>
<evidence type="ECO:0000256" key="1">
    <source>
        <dbReference type="SAM" id="MobiDB-lite"/>
    </source>
</evidence>
<feature type="region of interest" description="Disordered" evidence="1">
    <location>
        <begin position="382"/>
        <end position="417"/>
    </location>
</feature>
<feature type="region of interest" description="Disordered" evidence="1">
    <location>
        <begin position="95"/>
        <end position="122"/>
    </location>
</feature>